<dbReference type="PANTHER" id="PTHR13865:SF28">
    <property type="entry name" value="POLYCHAETOID, ISOFORM O"/>
    <property type="match status" value="1"/>
</dbReference>
<dbReference type="GO" id="GO:0045216">
    <property type="term" value="P:cell-cell junction organization"/>
    <property type="evidence" value="ECO:0007669"/>
    <property type="project" value="TreeGrafter"/>
</dbReference>
<feature type="domain" description="ZU5" evidence="5">
    <location>
        <begin position="2370"/>
        <end position="2507"/>
    </location>
</feature>
<feature type="region of interest" description="Disordered" evidence="1">
    <location>
        <begin position="143"/>
        <end position="196"/>
    </location>
</feature>
<dbReference type="GO" id="GO:0042981">
    <property type="term" value="P:regulation of apoptotic process"/>
    <property type="evidence" value="ECO:0007669"/>
    <property type="project" value="InterPro"/>
</dbReference>
<organism evidence="6 7">
    <name type="scientific">Crassostrea virginica</name>
    <name type="common">Eastern oyster</name>
    <dbReference type="NCBI Taxonomy" id="6565"/>
    <lineage>
        <taxon>Eukaryota</taxon>
        <taxon>Metazoa</taxon>
        <taxon>Spiralia</taxon>
        <taxon>Lophotrochozoa</taxon>
        <taxon>Mollusca</taxon>
        <taxon>Bivalvia</taxon>
        <taxon>Autobranchia</taxon>
        <taxon>Pteriomorphia</taxon>
        <taxon>Ostreida</taxon>
        <taxon>Ostreoidea</taxon>
        <taxon>Ostreidae</taxon>
        <taxon>Crassostrea</taxon>
    </lineage>
</organism>
<sequence>MAGKQGVTRLLTRHRASLVRDLDTNKILPLLVAKEVISTSEEQQVLAVNDPRERTEALLDTVGKRGLGAFHDFCSCLEKVAPHLLTGFLLDNSGNLSTDGEEKKPTQALQLSLELALNERDLMLRENAKAIEERDQAVRQLEQLKSERDSALTSLENITGKPSKNTNSKSAELSPAPHRRSQKHLDMDTETDQDDVFNKKTKKVKGLDNVAWETHTVSLKRVPGFGFGIAVSGGRDNPHFANGDPSIAISDVLTAGPAEGKLLINDRVMSVNGIPLENVDHKQAIAVLKDSGNKVNLVIRRRVLIPSYNDADNAPLKVTLHRKTRREEFGVVLGCKFYVREIIGNSIAAQEGGLKEGDIILKINNAAVESLSLVDAKKMIEKNKELQLFIAKSRYEDRGPVNKAQDDEYSLGYGTLQGTLPPASKRSDIDNVNIYRPSLSGPEEEEDLYKGHHNYQEIPQGAYPASEHARYDGRYIYDHEAPPRPPLPDETDAPPRPPSPGKELLRPDDFYSPRSPRSPRTPTADGYMSDHGRLDTLGHRRHDERYIGKRKDIVLDPRFVYFEKEPEFGLGLRLAGGNATGIFIASVQPGSGAEAVGLTEGDQILKANDVEIPGMTREDAVTYLTSLEGRVSMVVQYKREEYDRIISSHEAGDSFYIRTHFEHQGKDVAELSFTIGDIFHIKDTLFRGVVGSWLAMRIGRNNVETQKGFIPNRNSAEQLFLSSSQSDPDKENTPTKTRSLLFKRKAARRSKSLGKDHWEDVIFSETGANLTTKFPAYERVQLRDVGFVRPVVLFGALADVAREKLLQDFPEKFESPQTDSGGLSGNDQRKSGIIRLGAIKEIISKRKHCLLDVTPHNVDKLNYAQYYPIVVFLKAENKNIVKECRAKLAKGSNKNHKKLFEQSQKLEKLYPHLFTATISHNSTDVWYQRLQEMIHLQQEQQIWTSEHKPEDNVNDDFLFPMGSRGSYSPGQETEPHSPTKTHPEDFDASPKHKKRLVRSSSDPSINTTERVPGIPPYPAPPSYHRSPDSPNRRLLDDRRYVDFDRQSEDRYYPSYYASESLPQGQFPNTPRTTNPYATITPHQRLRSKIPEDGQWYNPAFDDRGPQRFNPDYHRSEPDLGRHANHNRPSTASLPAAPQPHQTHDPPSGPQGPPPHPHSQPFPENASSYSSDSYSRYTSNPVNRHDDSKLREKFGSLAVASKGEKSVNSHDPYRFTRSTANPVNTATIDKSKLSDLSARYRKDEQPSTRKQSIPPPTISPPVNPPPASSAPSYHAHHQSDGAPPRVKKEPPPVPVKTYHLRDRGIEPDDLKIRNYENSNRAYNYADPSGYTGPPHRHQYSDPNENPYDYVAPRPKTARTSPNQNAVYARPYVGGEKHVRGGSGSGSMDQGRSFMNQIYMDTEQLMRARQQEHAPTSNHGNMAPLRDSGYPEDTRERSKVSHHDASDRERSTHEDSSDHGSAFEAYRKPAMTTFGKLSATPGKGFEPSKHIRTSSPKHGNVIFSKTDDDMNVKHDVSAPALSNNLQIENEAPNKLVNEPTVVGSREELGSKFPTGERTSQQTFHEEEVVDSGIDELSPTESTGFLVQAEAATLNGHSVRRPYAATIEANTNGLGKNAERNANGHVNGGHVSGENDREEKKKHEESIDKEQSYPSVSSISSSGVDQTVRDSASEHHVIGITDSWNSPRVDLSIKSEASEHRNRGVTDSSNSPGVDLSVKSGHVRGIGDLSHYSRDHLIRQEHPGKEPESVYSHRGHSFHDDEYARINRDSEIERDIDTDEASSAKHVNPISRIHLSHPKKLEHVDEKSIPPASAFNFPKMKLDRYKLGEDKKHSPTHNRPERYRGLLGTFGKMSSYEKLNSDEKGHGLEQTNGDDDDDEKHSSGDKTDRDDDNRYADLPEALSSKTVPAPDKSDGDEVDGRLVKSPSSNTLVEDDDDSETETLSSAGSIVRCPSSESLGESNKEGERTQTERDQKTSADRTSDRESKTGKDEEDKHEEKSRTNVENVPEIEEENSSNISEKKATGSRHDSKAVEKNISDGKIPQEKKVQSEVEPSLNGNENTSVKETSIEIEVLPKTGVDKSADSEVMEILDYDRMYDQPSVGHSLVRGISQESPTEEEMDANHTRNPRNPEQKGSSQTRQPRETEGKGFNQSKIPRRTEKRGSDHTRNPRDIEWKGSNHTRNSREIEQEGSSQMGDSRHITRDAGRRSLGARRSHGNQNGPSAYVKRSQSTERVRVAVSGDRQAYEVTEEKQTIYRTYRRRSGVTRRDVLAYNKDVKETCVDDIYDDDDDDKEKDKTKRTADDIFSQHNGRRESSEMNDSKESETEPHPEHEPEPESEHEPFALNLRQVKLDGLCIGSDTGQVIEGNHTVVATARGVFDHQGGVLESPETGVSIVIPKGAIPEGVSQEIYFKVCKDNNILPPLDKDKGETLLSPLVMCGPHGLKFLQAVELRLPHCASVNPDSWSFALKSSDSPTGHPTQWQNMTLAGMDGVAQGRVGKNSVSVLVDHF</sequence>
<dbReference type="SUPFAM" id="SSF50156">
    <property type="entry name" value="PDZ domain-like"/>
    <property type="match status" value="3"/>
</dbReference>
<dbReference type="Gene3D" id="2.30.42.10">
    <property type="match status" value="3"/>
</dbReference>
<gene>
    <name evidence="7" type="primary">LOC111113163</name>
</gene>
<feature type="region of interest" description="Disordered" evidence="1">
    <location>
        <begin position="946"/>
        <end position="1033"/>
    </location>
</feature>
<dbReference type="InterPro" id="IPR027417">
    <property type="entry name" value="P-loop_NTPase"/>
</dbReference>
<feature type="domain" description="CARD" evidence="4">
    <location>
        <begin position="3"/>
        <end position="92"/>
    </location>
</feature>
<dbReference type="InterPro" id="IPR008145">
    <property type="entry name" value="GK/Ca_channel_bsu"/>
</dbReference>
<dbReference type="PROSITE" id="PS50106">
    <property type="entry name" value="PDZ"/>
    <property type="match status" value="3"/>
</dbReference>
<dbReference type="Gene3D" id="2.60.220.30">
    <property type="match status" value="1"/>
</dbReference>
<feature type="compositionally biased region" description="Basic and acidic residues" evidence="1">
    <location>
        <begin position="1796"/>
        <end position="1805"/>
    </location>
</feature>
<feature type="domain" description="PDZ" evidence="3">
    <location>
        <begin position="216"/>
        <end position="303"/>
    </location>
</feature>
<dbReference type="GeneID" id="111113163"/>
<evidence type="ECO:0000259" key="3">
    <source>
        <dbReference type="PROSITE" id="PS50106"/>
    </source>
</evidence>
<feature type="compositionally biased region" description="Low complexity" evidence="1">
    <location>
        <begin position="1649"/>
        <end position="1659"/>
    </location>
</feature>
<dbReference type="SUPFAM" id="SSF47986">
    <property type="entry name" value="DEATH domain"/>
    <property type="match status" value="1"/>
</dbReference>
<feature type="compositionally biased region" description="Basic and acidic residues" evidence="1">
    <location>
        <begin position="2308"/>
        <end position="2337"/>
    </location>
</feature>
<dbReference type="GO" id="GO:0098609">
    <property type="term" value="P:cell-cell adhesion"/>
    <property type="evidence" value="ECO:0007669"/>
    <property type="project" value="TreeGrafter"/>
</dbReference>
<dbReference type="CDD" id="cd01671">
    <property type="entry name" value="CARD"/>
    <property type="match status" value="1"/>
</dbReference>
<dbReference type="Gene3D" id="2.30.30.40">
    <property type="entry name" value="SH3 Domains"/>
    <property type="match status" value="1"/>
</dbReference>
<feature type="compositionally biased region" description="Pro residues" evidence="1">
    <location>
        <begin position="483"/>
        <end position="500"/>
    </location>
</feature>
<feature type="compositionally biased region" description="Basic and acidic residues" evidence="1">
    <location>
        <begin position="1182"/>
        <end position="1193"/>
    </location>
</feature>
<feature type="region of interest" description="Disordered" evidence="1">
    <location>
        <begin position="1611"/>
        <end position="1668"/>
    </location>
</feature>
<dbReference type="Gene3D" id="1.10.533.10">
    <property type="entry name" value="Death Domain, Fas"/>
    <property type="match status" value="1"/>
</dbReference>
<feature type="compositionally biased region" description="Basic and acidic residues" evidence="1">
    <location>
        <begin position="1228"/>
        <end position="1246"/>
    </location>
</feature>
<dbReference type="SMART" id="SM00114">
    <property type="entry name" value="CARD"/>
    <property type="match status" value="1"/>
</dbReference>
<feature type="compositionally biased region" description="Basic and acidic residues" evidence="1">
    <location>
        <begin position="1201"/>
        <end position="1213"/>
    </location>
</feature>
<feature type="compositionally biased region" description="Basic and acidic residues" evidence="1">
    <location>
        <begin position="1817"/>
        <end position="1841"/>
    </location>
</feature>
<protein>
    <submittedName>
        <fullName evidence="7">Uncharacterized protein LOC111113163 isoform X1</fullName>
    </submittedName>
</protein>
<feature type="compositionally biased region" description="Basic and acidic residues" evidence="1">
    <location>
        <begin position="2016"/>
        <end position="2047"/>
    </location>
</feature>
<feature type="region of interest" description="Disordered" evidence="1">
    <location>
        <begin position="1795"/>
        <end position="2065"/>
    </location>
</feature>
<dbReference type="Pfam" id="PF00625">
    <property type="entry name" value="Guanylate_kin"/>
    <property type="match status" value="1"/>
</dbReference>
<feature type="compositionally biased region" description="Pro residues" evidence="1">
    <location>
        <begin position="1146"/>
        <end position="1159"/>
    </location>
</feature>
<dbReference type="GO" id="GO:0050839">
    <property type="term" value="F:cell adhesion molecule binding"/>
    <property type="evidence" value="ECO:0007669"/>
    <property type="project" value="TreeGrafter"/>
</dbReference>
<dbReference type="GO" id="GO:0150105">
    <property type="term" value="P:protein localization to cell-cell junction"/>
    <property type="evidence" value="ECO:0007669"/>
    <property type="project" value="TreeGrafter"/>
</dbReference>
<dbReference type="FunFam" id="2.30.42.10:FF:000029">
    <property type="entry name" value="tight junction protein ZO-1 isoform X1"/>
    <property type="match status" value="1"/>
</dbReference>
<feature type="compositionally biased region" description="Polar residues" evidence="1">
    <location>
        <begin position="151"/>
        <end position="171"/>
    </location>
</feature>
<feature type="compositionally biased region" description="Basic and acidic residues" evidence="1">
    <location>
        <begin position="973"/>
        <end position="990"/>
    </location>
</feature>
<dbReference type="Pfam" id="PF00791">
    <property type="entry name" value="ZU5"/>
    <property type="match status" value="1"/>
</dbReference>
<dbReference type="SUPFAM" id="SSF50044">
    <property type="entry name" value="SH3-domain"/>
    <property type="match status" value="1"/>
</dbReference>
<dbReference type="KEGG" id="cvn:111113163"/>
<feature type="region of interest" description="Disordered" evidence="1">
    <location>
        <begin position="2281"/>
        <end position="2337"/>
    </location>
</feature>
<dbReference type="CDD" id="cd11859">
    <property type="entry name" value="SH3_ZO"/>
    <property type="match status" value="1"/>
</dbReference>
<dbReference type="PROSITE" id="PS50052">
    <property type="entry name" value="GUANYLATE_KINASE_2"/>
    <property type="match status" value="1"/>
</dbReference>
<dbReference type="InterPro" id="IPR008144">
    <property type="entry name" value="Guanylate_kin-like_dom"/>
</dbReference>
<name>A0A8B8BVG7_CRAVI</name>
<feature type="compositionally biased region" description="Basic and acidic residues" evidence="1">
    <location>
        <begin position="1958"/>
        <end position="1999"/>
    </location>
</feature>
<dbReference type="OrthoDB" id="418634at2759"/>
<feature type="compositionally biased region" description="Basic and acidic residues" evidence="1">
    <location>
        <begin position="1298"/>
        <end position="1313"/>
    </location>
</feature>
<evidence type="ECO:0000259" key="5">
    <source>
        <dbReference type="PROSITE" id="PS51145"/>
    </source>
</evidence>
<dbReference type="SMART" id="SM00218">
    <property type="entry name" value="ZU5"/>
    <property type="match status" value="1"/>
</dbReference>
<feature type="compositionally biased region" description="Polar residues" evidence="1">
    <location>
        <begin position="1060"/>
        <end position="1081"/>
    </location>
</feature>
<dbReference type="FunFam" id="2.60.220.30:FF:000004">
    <property type="entry name" value="tight junction protein ZO-1 isoform X1"/>
    <property type="match status" value="1"/>
</dbReference>
<dbReference type="SMART" id="SM00228">
    <property type="entry name" value="PDZ"/>
    <property type="match status" value="3"/>
</dbReference>
<reference evidence="7" key="1">
    <citation type="submission" date="2025-08" db="UniProtKB">
        <authorList>
            <consortium name="RefSeq"/>
        </authorList>
    </citation>
    <scope>IDENTIFICATION</scope>
    <source>
        <tissue evidence="7">Whole sample</tissue>
    </source>
</reference>
<feature type="compositionally biased region" description="Basic and acidic residues" evidence="1">
    <location>
        <begin position="1692"/>
        <end position="1701"/>
    </location>
</feature>
<feature type="domain" description="PDZ" evidence="3">
    <location>
        <begin position="317"/>
        <end position="382"/>
    </location>
</feature>
<evidence type="ECO:0000313" key="7">
    <source>
        <dbReference type="RefSeq" id="XP_022306891.1"/>
    </source>
</evidence>
<dbReference type="GO" id="GO:0005886">
    <property type="term" value="C:plasma membrane"/>
    <property type="evidence" value="ECO:0007669"/>
    <property type="project" value="TreeGrafter"/>
</dbReference>
<evidence type="ECO:0000313" key="6">
    <source>
        <dbReference type="Proteomes" id="UP000694844"/>
    </source>
</evidence>
<dbReference type="RefSeq" id="XP_022306891.1">
    <property type="nucleotide sequence ID" value="XM_022451183.1"/>
</dbReference>
<feature type="compositionally biased region" description="Basic and acidic residues" evidence="1">
    <location>
        <begin position="2118"/>
        <end position="2129"/>
    </location>
</feature>
<dbReference type="Gene3D" id="3.40.50.300">
    <property type="entry name" value="P-loop containing nucleotide triphosphate hydrolases"/>
    <property type="match status" value="1"/>
</dbReference>
<dbReference type="InterPro" id="IPR001315">
    <property type="entry name" value="CARD"/>
</dbReference>
<feature type="compositionally biased region" description="Basic and acidic residues" evidence="1">
    <location>
        <begin position="2291"/>
        <end position="2300"/>
    </location>
</feature>
<dbReference type="GO" id="GO:0005923">
    <property type="term" value="C:bicellular tight junction"/>
    <property type="evidence" value="ECO:0007669"/>
    <property type="project" value="TreeGrafter"/>
</dbReference>
<feature type="region of interest" description="Disordered" evidence="1">
    <location>
        <begin position="1051"/>
        <end position="1389"/>
    </location>
</feature>
<evidence type="ECO:0000256" key="1">
    <source>
        <dbReference type="SAM" id="MobiDB-lite"/>
    </source>
</evidence>
<feature type="compositionally biased region" description="Basic and acidic residues" evidence="1">
    <location>
        <begin position="1876"/>
        <end position="1894"/>
    </location>
</feature>
<accession>A0A8B8BVG7</accession>
<feature type="domain" description="Guanylate kinase-like" evidence="2">
    <location>
        <begin position="771"/>
        <end position="935"/>
    </location>
</feature>
<feature type="compositionally biased region" description="Basic and acidic residues" evidence="1">
    <location>
        <begin position="1908"/>
        <end position="1919"/>
    </location>
</feature>
<feature type="compositionally biased region" description="Polar residues" evidence="1">
    <location>
        <begin position="998"/>
        <end position="1009"/>
    </location>
</feature>
<feature type="compositionally biased region" description="Polar residues" evidence="1">
    <location>
        <begin position="2053"/>
        <end position="2063"/>
    </location>
</feature>
<dbReference type="InterPro" id="IPR036034">
    <property type="entry name" value="PDZ_sf"/>
</dbReference>
<feature type="region of interest" description="Disordered" evidence="1">
    <location>
        <begin position="1692"/>
        <end position="1713"/>
    </location>
</feature>
<keyword evidence="6" id="KW-1185">Reference proteome</keyword>
<feature type="compositionally biased region" description="Acidic residues" evidence="1">
    <location>
        <begin position="2281"/>
        <end position="2290"/>
    </location>
</feature>
<proteinExistence type="predicted"/>
<dbReference type="Pfam" id="PF00595">
    <property type="entry name" value="PDZ"/>
    <property type="match status" value="3"/>
</dbReference>
<dbReference type="PANTHER" id="PTHR13865">
    <property type="entry name" value="TIGHT JUNCTION PROTEIN"/>
    <property type="match status" value="1"/>
</dbReference>
<dbReference type="PROSITE" id="PS51145">
    <property type="entry name" value="ZU5"/>
    <property type="match status" value="1"/>
</dbReference>
<dbReference type="Proteomes" id="UP000694844">
    <property type="component" value="Chromosome 9"/>
</dbReference>
<feature type="compositionally biased region" description="Polar residues" evidence="1">
    <location>
        <begin position="1215"/>
        <end position="1227"/>
    </location>
</feature>
<dbReference type="InterPro" id="IPR011029">
    <property type="entry name" value="DEATH-like_dom_sf"/>
</dbReference>
<feature type="compositionally biased region" description="Basic and acidic residues" evidence="1">
    <location>
        <begin position="2154"/>
        <end position="2185"/>
    </location>
</feature>
<dbReference type="CDD" id="cd06728">
    <property type="entry name" value="PDZ2_ZO1-like_ds"/>
    <property type="match status" value="1"/>
</dbReference>
<evidence type="ECO:0000259" key="4">
    <source>
        <dbReference type="PROSITE" id="PS50209"/>
    </source>
</evidence>
<dbReference type="InterPro" id="IPR001478">
    <property type="entry name" value="PDZ"/>
</dbReference>
<dbReference type="CDD" id="cd06727">
    <property type="entry name" value="PDZ1_ZO1-like"/>
    <property type="match status" value="1"/>
</dbReference>
<evidence type="ECO:0000259" key="2">
    <source>
        <dbReference type="PROSITE" id="PS50052"/>
    </source>
</evidence>
<feature type="region of interest" description="Disordered" evidence="1">
    <location>
        <begin position="477"/>
        <end position="536"/>
    </location>
</feature>
<feature type="compositionally biased region" description="Basic and acidic residues" evidence="1">
    <location>
        <begin position="1430"/>
        <end position="1456"/>
    </location>
</feature>
<feature type="domain" description="PDZ" evidence="3">
    <location>
        <begin position="559"/>
        <end position="639"/>
    </location>
</feature>
<dbReference type="SMART" id="SM00072">
    <property type="entry name" value="GuKc"/>
    <property type="match status" value="1"/>
</dbReference>
<dbReference type="InterPro" id="IPR036028">
    <property type="entry name" value="SH3-like_dom_sf"/>
</dbReference>
<dbReference type="InterPro" id="IPR000906">
    <property type="entry name" value="ZU5_dom"/>
</dbReference>
<feature type="region of interest" description="Disordered" evidence="1">
    <location>
        <begin position="2094"/>
        <end position="2247"/>
    </location>
</feature>
<feature type="region of interest" description="Disordered" evidence="1">
    <location>
        <begin position="1405"/>
        <end position="1499"/>
    </location>
</feature>
<dbReference type="SUPFAM" id="SSF52540">
    <property type="entry name" value="P-loop containing nucleoside triphosphate hydrolases"/>
    <property type="match status" value="1"/>
</dbReference>
<feature type="compositionally biased region" description="Low complexity" evidence="1">
    <location>
        <begin position="1166"/>
        <end position="1178"/>
    </location>
</feature>
<feature type="compositionally biased region" description="Basic and acidic residues" evidence="1">
    <location>
        <begin position="1630"/>
        <end position="1648"/>
    </location>
</feature>
<feature type="compositionally biased region" description="Pro residues" evidence="1">
    <location>
        <begin position="1252"/>
        <end position="1267"/>
    </location>
</feature>
<dbReference type="PROSITE" id="PS50209">
    <property type="entry name" value="CARD"/>
    <property type="match status" value="1"/>
</dbReference>
<feature type="compositionally biased region" description="Basic and acidic residues" evidence="1">
    <location>
        <begin position="2194"/>
        <end position="2204"/>
    </location>
</feature>
<dbReference type="Pfam" id="PF00619">
    <property type="entry name" value="CARD"/>
    <property type="match status" value="1"/>
</dbReference>
<feature type="compositionally biased region" description="Basic and acidic residues" evidence="1">
    <location>
        <begin position="1100"/>
        <end position="1121"/>
    </location>
</feature>